<dbReference type="Pfam" id="PF00072">
    <property type="entry name" value="Response_reg"/>
    <property type="match status" value="1"/>
</dbReference>
<dbReference type="SUPFAM" id="SSF55874">
    <property type="entry name" value="ATPase domain of HSP90 chaperone/DNA topoisomerase II/histidine kinase"/>
    <property type="match status" value="1"/>
</dbReference>
<dbReference type="InterPro" id="IPR005467">
    <property type="entry name" value="His_kinase_dom"/>
</dbReference>
<protein>
    <recommendedName>
        <fullName evidence="2">histidine kinase</fullName>
        <ecNumber evidence="2">2.7.13.3</ecNumber>
    </recommendedName>
</protein>
<evidence type="ECO:0000256" key="8">
    <source>
        <dbReference type="SAM" id="Phobius"/>
    </source>
</evidence>
<feature type="domain" description="Histidine kinase" evidence="10">
    <location>
        <begin position="481"/>
        <end position="692"/>
    </location>
</feature>
<dbReference type="GO" id="GO:0000155">
    <property type="term" value="F:phosphorelay sensor kinase activity"/>
    <property type="evidence" value="ECO:0007669"/>
    <property type="project" value="InterPro"/>
</dbReference>
<name>A0A6G6GP03_9FLAO</name>
<dbReference type="SMART" id="SM00388">
    <property type="entry name" value="HisKA"/>
    <property type="match status" value="1"/>
</dbReference>
<dbReference type="Gene3D" id="1.10.10.60">
    <property type="entry name" value="Homeodomain-like"/>
    <property type="match status" value="1"/>
</dbReference>
<dbReference type="CDD" id="cd00082">
    <property type="entry name" value="HisKA"/>
    <property type="match status" value="1"/>
</dbReference>
<keyword evidence="5" id="KW-0238">DNA-binding</keyword>
<evidence type="ECO:0000256" key="4">
    <source>
        <dbReference type="ARBA" id="ARBA00023015"/>
    </source>
</evidence>
<evidence type="ECO:0000259" key="9">
    <source>
        <dbReference type="PROSITE" id="PS01124"/>
    </source>
</evidence>
<dbReference type="Gene3D" id="1.25.40.10">
    <property type="entry name" value="Tetratricopeptide repeat domain"/>
    <property type="match status" value="1"/>
</dbReference>
<sequence>MIIKQILTRSHLYFKIVKGLFLIGVLFLCTVNVAAQNSTTTQQYDASNFLTRHYNLDSLKKYHLTAKNFYNEGLLDSAYKYSIVSYELAKKLKKDSLQIAIASTLSFLERDLEKAIYYLEETEPIAINNPHWEYLEKLYHTKGVVYFNNTYDEQALVQFIKLDSLLAQKNTNVLLTAMNKVNIVNVLFKTTISTAKDTSYLQQMEKNIDAGLQVVEKGLKIHPDSIAFYNAVSLQEPAAILYEKKAFVYEQRNDIKKAISNYRKALENTVAGTNYLRKSSVYNGLAKLYNTQNTQDSAAYYYNQELKAINKTTDTLQQAITYYRIAEFYNQNNKSEIALLHLDKSKALLDKSYFVREELMFDYQDILSRVQYNLGNFKEAYLASIKAKEHLLQIEKQNNQKNISELETKYQTDTKDREIELLTSQKELAEQQKTNQRNLLLATVVLTTLAGLFFFFQYKNRQKTTKKLRELDKAKSTFFANISHEFRTPLTLIKGPLEDQLTTATTPAERKNLISAQQNTSRLQVLVDQLLALSKLESGHFKLQIKKGNIEKHLLALAETFRFACKEKNIHYTITIQPNNEPVYFDLDALEKIVINLLGNAVKYTPENETISLIGKQDHGNFIFYIENTGNPISEENQQHLFERFYQTNFQNTGTGIGLALTKELVTLHQGTIIVNSNENSTRFTVQIPVRKSNFNASQLVSESLQEPEIPISEVEIKEIIGVAQPISAPEDAPILLVVEDHADIAAYITSIFENEYKVITTSNGKEALDVAVSEIPDIIISDIMMPIIDGNELTKNIKEHELTSHIPVLLLTAKTEDTDKLTAAGVGADVYMTKPFNSRLLHSRVANLIENRTKVQARFSKEVILTPKEISVSSADEKFLEKLQLVLDDKLTDSEFTSAAFCEAVGISRMQLHRKLKALTGQSTTEFIKSQRLKMAVQLLKKNKLSISEIGYTVGFNDPSYFTKCFKEEYGKLPTQFVD</sequence>
<dbReference type="InterPro" id="IPR018060">
    <property type="entry name" value="HTH_AraC"/>
</dbReference>
<dbReference type="GO" id="GO:0043565">
    <property type="term" value="F:sequence-specific DNA binding"/>
    <property type="evidence" value="ECO:0007669"/>
    <property type="project" value="InterPro"/>
</dbReference>
<dbReference type="SMART" id="SM00387">
    <property type="entry name" value="HATPase_c"/>
    <property type="match status" value="1"/>
</dbReference>
<dbReference type="Gene3D" id="3.30.565.10">
    <property type="entry name" value="Histidine kinase-like ATPase, C-terminal domain"/>
    <property type="match status" value="1"/>
</dbReference>
<organism evidence="12 13">
    <name type="scientific">Rasiella rasia</name>
    <dbReference type="NCBI Taxonomy" id="2744027"/>
    <lineage>
        <taxon>Bacteria</taxon>
        <taxon>Pseudomonadati</taxon>
        <taxon>Bacteroidota</taxon>
        <taxon>Flavobacteriia</taxon>
        <taxon>Flavobacteriales</taxon>
        <taxon>Flavobacteriaceae</taxon>
        <taxon>Rasiella</taxon>
    </lineage>
</organism>
<dbReference type="InterPro" id="IPR009057">
    <property type="entry name" value="Homeodomain-like_sf"/>
</dbReference>
<evidence type="ECO:0000259" key="10">
    <source>
        <dbReference type="PROSITE" id="PS50109"/>
    </source>
</evidence>
<dbReference type="SUPFAM" id="SSF47384">
    <property type="entry name" value="Homodimeric domain of signal transducing histidine kinase"/>
    <property type="match status" value="1"/>
</dbReference>
<evidence type="ECO:0000256" key="2">
    <source>
        <dbReference type="ARBA" id="ARBA00012438"/>
    </source>
</evidence>
<evidence type="ECO:0000256" key="1">
    <source>
        <dbReference type="ARBA" id="ARBA00000085"/>
    </source>
</evidence>
<dbReference type="Gene3D" id="3.40.50.2300">
    <property type="match status" value="1"/>
</dbReference>
<evidence type="ECO:0000313" key="12">
    <source>
        <dbReference type="EMBL" id="QIE60306.1"/>
    </source>
</evidence>
<evidence type="ECO:0000259" key="11">
    <source>
        <dbReference type="PROSITE" id="PS50110"/>
    </source>
</evidence>
<dbReference type="EMBL" id="CP049057">
    <property type="protein sequence ID" value="QIE60306.1"/>
    <property type="molecule type" value="Genomic_DNA"/>
</dbReference>
<dbReference type="PROSITE" id="PS00041">
    <property type="entry name" value="HTH_ARAC_FAMILY_1"/>
    <property type="match status" value="1"/>
</dbReference>
<evidence type="ECO:0000313" key="13">
    <source>
        <dbReference type="Proteomes" id="UP000505306"/>
    </source>
</evidence>
<reference evidence="12 13" key="1">
    <citation type="submission" date="2020-02" db="EMBL/GenBank/DDBJ databases">
        <title>Complete genome sequence of Flavobacteriaceae bacterium.</title>
        <authorList>
            <person name="Kim S.-J."/>
            <person name="Kim Y.-S."/>
            <person name="Kim K.-H."/>
        </authorList>
    </citation>
    <scope>NUCLEOTIDE SEQUENCE [LARGE SCALE GENOMIC DNA]</scope>
    <source>
        <strain evidence="12 13">RR4-40</strain>
    </source>
</reference>
<accession>A0A6G6GP03</accession>
<dbReference type="InterPro" id="IPR003661">
    <property type="entry name" value="HisK_dim/P_dom"/>
</dbReference>
<proteinExistence type="predicted"/>
<evidence type="ECO:0000256" key="6">
    <source>
        <dbReference type="ARBA" id="ARBA00023163"/>
    </source>
</evidence>
<dbReference type="SUPFAM" id="SSF52172">
    <property type="entry name" value="CheY-like"/>
    <property type="match status" value="1"/>
</dbReference>
<dbReference type="InterPro" id="IPR011006">
    <property type="entry name" value="CheY-like_superfamily"/>
</dbReference>
<dbReference type="GO" id="GO:0003700">
    <property type="term" value="F:DNA-binding transcription factor activity"/>
    <property type="evidence" value="ECO:0007669"/>
    <property type="project" value="InterPro"/>
</dbReference>
<dbReference type="PRINTS" id="PR00344">
    <property type="entry name" value="BCTRLSENSOR"/>
</dbReference>
<feature type="transmembrane region" description="Helical" evidence="8">
    <location>
        <begin position="12"/>
        <end position="35"/>
    </location>
</feature>
<keyword evidence="3 7" id="KW-0597">Phosphoprotein</keyword>
<dbReference type="Pfam" id="PF13424">
    <property type="entry name" value="TPR_12"/>
    <property type="match status" value="1"/>
</dbReference>
<evidence type="ECO:0000256" key="7">
    <source>
        <dbReference type="PROSITE-ProRule" id="PRU00169"/>
    </source>
</evidence>
<feature type="domain" description="Response regulatory" evidence="11">
    <location>
        <begin position="735"/>
        <end position="850"/>
    </location>
</feature>
<dbReference type="PROSITE" id="PS50109">
    <property type="entry name" value="HIS_KIN"/>
    <property type="match status" value="1"/>
</dbReference>
<dbReference type="InterPro" id="IPR018062">
    <property type="entry name" value="HTH_AraC-typ_CS"/>
</dbReference>
<dbReference type="InterPro" id="IPR001789">
    <property type="entry name" value="Sig_transdc_resp-reg_receiver"/>
</dbReference>
<dbReference type="SUPFAM" id="SSF48452">
    <property type="entry name" value="TPR-like"/>
    <property type="match status" value="1"/>
</dbReference>
<evidence type="ECO:0000256" key="3">
    <source>
        <dbReference type="ARBA" id="ARBA00022553"/>
    </source>
</evidence>
<dbReference type="AlphaFoldDB" id="A0A6G6GP03"/>
<dbReference type="CDD" id="cd17574">
    <property type="entry name" value="REC_OmpR"/>
    <property type="match status" value="1"/>
</dbReference>
<dbReference type="SUPFAM" id="SSF46689">
    <property type="entry name" value="Homeodomain-like"/>
    <property type="match status" value="1"/>
</dbReference>
<dbReference type="InterPro" id="IPR011990">
    <property type="entry name" value="TPR-like_helical_dom_sf"/>
</dbReference>
<keyword evidence="13" id="KW-1185">Reference proteome</keyword>
<dbReference type="Gene3D" id="1.10.287.130">
    <property type="match status" value="1"/>
</dbReference>
<keyword evidence="6" id="KW-0804">Transcription</keyword>
<keyword evidence="8" id="KW-0812">Transmembrane</keyword>
<dbReference type="SMART" id="SM00342">
    <property type="entry name" value="HTH_ARAC"/>
    <property type="match status" value="1"/>
</dbReference>
<dbReference type="InterPro" id="IPR003594">
    <property type="entry name" value="HATPase_dom"/>
</dbReference>
<dbReference type="Pfam" id="PF12833">
    <property type="entry name" value="HTH_18"/>
    <property type="match status" value="1"/>
</dbReference>
<dbReference type="EC" id="2.7.13.3" evidence="2"/>
<dbReference type="PANTHER" id="PTHR43547">
    <property type="entry name" value="TWO-COMPONENT HISTIDINE KINASE"/>
    <property type="match status" value="1"/>
</dbReference>
<gene>
    <name evidence="12" type="ORF">G5B37_12260</name>
</gene>
<dbReference type="InterPro" id="IPR036890">
    <property type="entry name" value="HATPase_C_sf"/>
</dbReference>
<dbReference type="RefSeq" id="WP_164680319.1">
    <property type="nucleotide sequence ID" value="NZ_CP049057.1"/>
</dbReference>
<evidence type="ECO:0000256" key="5">
    <source>
        <dbReference type="ARBA" id="ARBA00023125"/>
    </source>
</evidence>
<keyword evidence="4" id="KW-0805">Transcription regulation</keyword>
<dbReference type="KEGG" id="mgel:G5B37_12260"/>
<comment type="catalytic activity">
    <reaction evidence="1">
        <text>ATP + protein L-histidine = ADP + protein N-phospho-L-histidine.</text>
        <dbReference type="EC" id="2.7.13.3"/>
    </reaction>
</comment>
<dbReference type="InterPro" id="IPR036097">
    <property type="entry name" value="HisK_dim/P_sf"/>
</dbReference>
<keyword evidence="8" id="KW-0472">Membrane</keyword>
<feature type="domain" description="HTH araC/xylS-type" evidence="9">
    <location>
        <begin position="882"/>
        <end position="980"/>
    </location>
</feature>
<dbReference type="PANTHER" id="PTHR43547:SF2">
    <property type="entry name" value="HYBRID SIGNAL TRANSDUCTION HISTIDINE KINASE C"/>
    <property type="match status" value="1"/>
</dbReference>
<dbReference type="PROSITE" id="PS50110">
    <property type="entry name" value="RESPONSE_REGULATORY"/>
    <property type="match status" value="1"/>
</dbReference>
<feature type="modified residue" description="4-aspartylphosphate" evidence="7">
    <location>
        <position position="783"/>
    </location>
</feature>
<dbReference type="SMART" id="SM00448">
    <property type="entry name" value="REC"/>
    <property type="match status" value="1"/>
</dbReference>
<dbReference type="PROSITE" id="PS01124">
    <property type="entry name" value="HTH_ARAC_FAMILY_2"/>
    <property type="match status" value="1"/>
</dbReference>
<keyword evidence="8" id="KW-1133">Transmembrane helix</keyword>
<dbReference type="Pfam" id="PF02518">
    <property type="entry name" value="HATPase_c"/>
    <property type="match status" value="1"/>
</dbReference>
<dbReference type="Pfam" id="PF00512">
    <property type="entry name" value="HisKA"/>
    <property type="match status" value="1"/>
</dbReference>
<dbReference type="InterPro" id="IPR004358">
    <property type="entry name" value="Sig_transdc_His_kin-like_C"/>
</dbReference>
<dbReference type="Proteomes" id="UP000505306">
    <property type="component" value="Chromosome"/>
</dbReference>